<dbReference type="SUPFAM" id="SSF53067">
    <property type="entry name" value="Actin-like ATPase domain"/>
    <property type="match status" value="1"/>
</dbReference>
<evidence type="ECO:0000313" key="2">
    <source>
        <dbReference type="EMBL" id="KAK0069409.1"/>
    </source>
</evidence>
<reference evidence="2" key="2">
    <citation type="submission" date="2023-04" db="EMBL/GenBank/DDBJ databases">
        <authorList>
            <person name="Bu L."/>
            <person name="Lu L."/>
            <person name="Laidemitt M.R."/>
            <person name="Zhang S.M."/>
            <person name="Mutuku M."/>
            <person name="Mkoji G."/>
            <person name="Steinauer M."/>
            <person name="Loker E.S."/>
        </authorList>
    </citation>
    <scope>NUCLEOTIDE SEQUENCE</scope>
    <source>
        <strain evidence="2">KasaAsao</strain>
        <tissue evidence="2">Whole Snail</tissue>
    </source>
</reference>
<dbReference type="InterPro" id="IPR008040">
    <property type="entry name" value="Hydant_A_N"/>
</dbReference>
<dbReference type="EMBL" id="JASAOG010000002">
    <property type="protein sequence ID" value="KAK0069409.1"/>
    <property type="molecule type" value="Genomic_DNA"/>
</dbReference>
<proteinExistence type="predicted"/>
<dbReference type="Gene3D" id="3.30.420.40">
    <property type="match status" value="1"/>
</dbReference>
<evidence type="ECO:0000259" key="1">
    <source>
        <dbReference type="Pfam" id="PF05378"/>
    </source>
</evidence>
<dbReference type="Proteomes" id="UP001233172">
    <property type="component" value="Unassembled WGS sequence"/>
</dbReference>
<dbReference type="Pfam" id="PF05378">
    <property type="entry name" value="Hydant_A_N"/>
    <property type="match status" value="1"/>
</dbReference>
<gene>
    <name evidence="2" type="ORF">Bpfe_000586</name>
</gene>
<evidence type="ECO:0000313" key="3">
    <source>
        <dbReference type="Proteomes" id="UP001233172"/>
    </source>
</evidence>
<comment type="caution">
    <text evidence="2">The sequence shown here is derived from an EMBL/GenBank/DDBJ whole genome shotgun (WGS) entry which is preliminary data.</text>
</comment>
<protein>
    <submittedName>
        <fullName evidence="2">Acetophenone carboxylase alpha subunit</fullName>
    </submittedName>
</protein>
<feature type="domain" description="Hydantoinase/oxoprolinase N-terminal" evidence="1">
    <location>
        <begin position="10"/>
        <end position="63"/>
    </location>
</feature>
<dbReference type="AlphaFoldDB" id="A0AAD8FNL2"/>
<keyword evidence="3" id="KW-1185">Reference proteome</keyword>
<name>A0AAD8FNL2_BIOPF</name>
<accession>A0AAD8FNL2</accession>
<feature type="non-terminal residue" evidence="2">
    <location>
        <position position="74"/>
    </location>
</feature>
<reference evidence="2" key="1">
    <citation type="journal article" date="2023" name="PLoS Negl. Trop. Dis.">
        <title>A genome sequence for Biomphalaria pfeifferi, the major vector snail for the human-infecting parasite Schistosoma mansoni.</title>
        <authorList>
            <person name="Bu L."/>
            <person name="Lu L."/>
            <person name="Laidemitt M.R."/>
            <person name="Zhang S.M."/>
            <person name="Mutuku M."/>
            <person name="Mkoji G."/>
            <person name="Steinauer M."/>
            <person name="Loker E.S."/>
        </authorList>
    </citation>
    <scope>NUCLEOTIDE SEQUENCE</scope>
    <source>
        <strain evidence="2">KasaAsao</strain>
    </source>
</reference>
<organism evidence="2 3">
    <name type="scientific">Biomphalaria pfeifferi</name>
    <name type="common">Bloodfluke planorb</name>
    <name type="synonym">Freshwater snail</name>
    <dbReference type="NCBI Taxonomy" id="112525"/>
    <lineage>
        <taxon>Eukaryota</taxon>
        <taxon>Metazoa</taxon>
        <taxon>Spiralia</taxon>
        <taxon>Lophotrochozoa</taxon>
        <taxon>Mollusca</taxon>
        <taxon>Gastropoda</taxon>
        <taxon>Heterobranchia</taxon>
        <taxon>Euthyneura</taxon>
        <taxon>Panpulmonata</taxon>
        <taxon>Hygrophila</taxon>
        <taxon>Lymnaeoidea</taxon>
        <taxon>Planorbidae</taxon>
        <taxon>Biomphalaria</taxon>
    </lineage>
</organism>
<sequence>MTDTVTPVIIGVDIGGTNTDAVLLCPNKERSEILAEMKELTTADVTTGVKKAILGCLKQAVQRGKSVLPLQVNI</sequence>
<dbReference type="InterPro" id="IPR043129">
    <property type="entry name" value="ATPase_NBD"/>
</dbReference>